<accession>A0A1B6MHZ9</accession>
<sequence length="173" mass="20756">MGQTCSSNLCAQSRLRHCNTITEEQRKELFTDFWENLSWEEKKEYIVAMVERVEVNRRRSRTGFKSRRNVTLKYHFVLDGEKIQVCQKMFCHTLDVSKNFIKYWLHHLLGKRHRNVESDNDLESEFYDEIEIHDYESMDHNLEDEVKVECGFHNQSPANHDVDDVGDILLDWE</sequence>
<reference evidence="1" key="1">
    <citation type="submission" date="2015-11" db="EMBL/GenBank/DDBJ databases">
        <title>De novo transcriptome assembly of four potential Pierce s Disease insect vectors from Arizona vineyards.</title>
        <authorList>
            <person name="Tassone E.E."/>
        </authorList>
    </citation>
    <scope>NUCLEOTIDE SEQUENCE</scope>
</reference>
<dbReference type="AlphaFoldDB" id="A0A1B6MHZ9"/>
<gene>
    <name evidence="1" type="ORF">g.9011</name>
</gene>
<protein>
    <submittedName>
        <fullName evidence="1">Uncharacterized protein</fullName>
    </submittedName>
</protein>
<evidence type="ECO:0000313" key="1">
    <source>
        <dbReference type="EMBL" id="JAT35521.1"/>
    </source>
</evidence>
<dbReference type="PANTHER" id="PTHR10773">
    <property type="entry name" value="DNA-DIRECTED RNA POLYMERASES I, II, AND III SUBUNIT RPABC2"/>
    <property type="match status" value="1"/>
</dbReference>
<proteinExistence type="predicted"/>
<name>A0A1B6MHZ9_9HEMI</name>
<dbReference type="PANTHER" id="PTHR10773:SF19">
    <property type="match status" value="1"/>
</dbReference>
<organism evidence="1">
    <name type="scientific">Graphocephala atropunctata</name>
    <dbReference type="NCBI Taxonomy" id="36148"/>
    <lineage>
        <taxon>Eukaryota</taxon>
        <taxon>Metazoa</taxon>
        <taxon>Ecdysozoa</taxon>
        <taxon>Arthropoda</taxon>
        <taxon>Hexapoda</taxon>
        <taxon>Insecta</taxon>
        <taxon>Pterygota</taxon>
        <taxon>Neoptera</taxon>
        <taxon>Paraneoptera</taxon>
        <taxon>Hemiptera</taxon>
        <taxon>Auchenorrhyncha</taxon>
        <taxon>Membracoidea</taxon>
        <taxon>Cicadellidae</taxon>
        <taxon>Cicadellinae</taxon>
        <taxon>Cicadellini</taxon>
        <taxon>Graphocephala</taxon>
    </lineage>
</organism>
<dbReference type="EMBL" id="GEBQ01004456">
    <property type="protein sequence ID" value="JAT35521.1"/>
    <property type="molecule type" value="Transcribed_RNA"/>
</dbReference>